<accession>A0A1Y2A370</accession>
<comment type="caution">
    <text evidence="2">The sequence shown here is derived from an EMBL/GenBank/DDBJ whole genome shotgun (WGS) entry which is preliminary data.</text>
</comment>
<gene>
    <name evidence="2" type="ORF">BCR34DRAFT_74496</name>
</gene>
<feature type="compositionally biased region" description="Polar residues" evidence="1">
    <location>
        <begin position="133"/>
        <end position="154"/>
    </location>
</feature>
<feature type="compositionally biased region" description="Basic and acidic residues" evidence="1">
    <location>
        <begin position="100"/>
        <end position="114"/>
    </location>
</feature>
<name>A0A1Y2A370_9PLEO</name>
<dbReference type="Proteomes" id="UP000193144">
    <property type="component" value="Unassembled WGS sequence"/>
</dbReference>
<keyword evidence="3" id="KW-1185">Reference proteome</keyword>
<organism evidence="2 3">
    <name type="scientific">Clohesyomyces aquaticus</name>
    <dbReference type="NCBI Taxonomy" id="1231657"/>
    <lineage>
        <taxon>Eukaryota</taxon>
        <taxon>Fungi</taxon>
        <taxon>Dikarya</taxon>
        <taxon>Ascomycota</taxon>
        <taxon>Pezizomycotina</taxon>
        <taxon>Dothideomycetes</taxon>
        <taxon>Pleosporomycetidae</taxon>
        <taxon>Pleosporales</taxon>
        <taxon>Lindgomycetaceae</taxon>
        <taxon>Clohesyomyces</taxon>
    </lineage>
</organism>
<reference evidence="2 3" key="1">
    <citation type="submission" date="2016-07" db="EMBL/GenBank/DDBJ databases">
        <title>Pervasive Adenine N6-methylation of Active Genes in Fungi.</title>
        <authorList>
            <consortium name="DOE Joint Genome Institute"/>
            <person name="Mondo S.J."/>
            <person name="Dannebaum R.O."/>
            <person name="Kuo R.C."/>
            <person name="Labutti K."/>
            <person name="Haridas S."/>
            <person name="Kuo A."/>
            <person name="Salamov A."/>
            <person name="Ahrendt S.R."/>
            <person name="Lipzen A."/>
            <person name="Sullivan W."/>
            <person name="Andreopoulos W.B."/>
            <person name="Clum A."/>
            <person name="Lindquist E."/>
            <person name="Daum C."/>
            <person name="Ramamoorthy G.K."/>
            <person name="Gryganskyi A."/>
            <person name="Culley D."/>
            <person name="Magnuson J.K."/>
            <person name="James T.Y."/>
            <person name="O'Malley M.A."/>
            <person name="Stajich J.E."/>
            <person name="Spatafora J.W."/>
            <person name="Visel A."/>
            <person name="Grigoriev I.V."/>
        </authorList>
    </citation>
    <scope>NUCLEOTIDE SEQUENCE [LARGE SCALE GENOMIC DNA]</scope>
    <source>
        <strain evidence="2 3">CBS 115471</strain>
    </source>
</reference>
<evidence type="ECO:0000313" key="2">
    <source>
        <dbReference type="EMBL" id="ORY16938.1"/>
    </source>
</evidence>
<evidence type="ECO:0000256" key="1">
    <source>
        <dbReference type="SAM" id="MobiDB-lite"/>
    </source>
</evidence>
<evidence type="ECO:0000313" key="3">
    <source>
        <dbReference type="Proteomes" id="UP000193144"/>
    </source>
</evidence>
<protein>
    <submittedName>
        <fullName evidence="2">Uncharacterized protein</fullName>
    </submittedName>
</protein>
<feature type="region of interest" description="Disordered" evidence="1">
    <location>
        <begin position="28"/>
        <end position="49"/>
    </location>
</feature>
<dbReference type="AlphaFoldDB" id="A0A1Y2A370"/>
<sequence length="257" mass="27816">MLQDQADRRCTIVSSSFRILLITSVASTPQKSHQRDISEVSPHSRGNTTCGCKGDVHSGHNREVSGEASHVGVGLHGTITGLLVRETSDPLLSIHPAFRGRRDDGSHPAHDHDGSIISTSTKTTLRDRRPAISQATPTRDASDRSNPPNSNINDSRYHQAVEEHRKRNNRLEDEGERKAQQDVGTAGNATHKRDASGSSVTSKQGLHERRGYGVPRLHIQEASKLVDANKIPAGSASPVGFRAALPAGECRHSLNSF</sequence>
<feature type="region of interest" description="Disordered" evidence="1">
    <location>
        <begin position="95"/>
        <end position="215"/>
    </location>
</feature>
<dbReference type="EMBL" id="MCFA01000015">
    <property type="protein sequence ID" value="ORY16938.1"/>
    <property type="molecule type" value="Genomic_DNA"/>
</dbReference>
<proteinExistence type="predicted"/>
<feature type="compositionally biased region" description="Basic and acidic residues" evidence="1">
    <location>
        <begin position="155"/>
        <end position="180"/>
    </location>
</feature>